<dbReference type="GO" id="GO:0009736">
    <property type="term" value="P:cytokinin-activated signaling pathway"/>
    <property type="evidence" value="ECO:0007669"/>
    <property type="project" value="InterPro"/>
</dbReference>
<dbReference type="OMA" id="SNQENAF"/>
<feature type="region of interest" description="Disordered" evidence="10">
    <location>
        <begin position="653"/>
        <end position="679"/>
    </location>
</feature>
<feature type="compositionally biased region" description="Polar residues" evidence="10">
    <location>
        <begin position="531"/>
        <end position="550"/>
    </location>
</feature>
<dbReference type="AlphaFoldDB" id="A0A1U8G692"/>
<evidence type="ECO:0000256" key="7">
    <source>
        <dbReference type="ARBA" id="ARBA00023242"/>
    </source>
</evidence>
<keyword evidence="6" id="KW-0804">Transcription</keyword>
<evidence type="ECO:0000256" key="9">
    <source>
        <dbReference type="PROSITE-ProRule" id="PRU00357"/>
    </source>
</evidence>
<dbReference type="Pfam" id="PF00072">
    <property type="entry name" value="Response_reg"/>
    <property type="match status" value="1"/>
</dbReference>
<feature type="compositionally biased region" description="Acidic residues" evidence="10">
    <location>
        <begin position="241"/>
        <end position="251"/>
    </location>
</feature>
<dbReference type="PROSITE" id="PS50110">
    <property type="entry name" value="RESPONSE_REGULATORY"/>
    <property type="match status" value="1"/>
</dbReference>
<keyword evidence="7 9" id="KW-0539">Nucleus</keyword>
<dbReference type="InterPro" id="IPR011006">
    <property type="entry name" value="CheY-like_superfamily"/>
</dbReference>
<evidence type="ECO:0000256" key="3">
    <source>
        <dbReference type="ARBA" id="ARBA00023012"/>
    </source>
</evidence>
<keyword evidence="5" id="KW-0090">Biological rhythms</keyword>
<dbReference type="SMR" id="A0A1U8G692"/>
<dbReference type="STRING" id="4072.A0A1U8G692"/>
<dbReference type="GO" id="GO:0005634">
    <property type="term" value="C:nucleus"/>
    <property type="evidence" value="ECO:0007669"/>
    <property type="project" value="UniProtKB-SubCell"/>
</dbReference>
<feature type="compositionally biased region" description="Polar residues" evidence="10">
    <location>
        <begin position="503"/>
        <end position="519"/>
    </location>
</feature>
<dbReference type="InterPro" id="IPR001789">
    <property type="entry name" value="Sig_transdc_resp-reg_receiver"/>
</dbReference>
<dbReference type="CDD" id="cd17582">
    <property type="entry name" value="psREC_PRR"/>
    <property type="match status" value="1"/>
</dbReference>
<dbReference type="PROSITE" id="PS51017">
    <property type="entry name" value="CCT"/>
    <property type="match status" value="1"/>
</dbReference>
<sequence>MGEVVVSGEGDLEIIGTDDMELQVETENKNKETGAEGAAVTSSSILKWERFLPKMVFRVLLVESDDSTRQIVAALLRKCSYRVAAVSDGLKAWELLKGRPHNVDLILTEVDLPSISGYALLTLIMEHDICKNIPVIMMSSNDSVSTVYRCMLRGAADFLVKPVRKNELKNLWQHVWRRQSASGSSQGPLDESVAQPKVEATAENNACSNHSSGYKACVQRNRECIEKGSDAQSSCTKPELENEEENAEDLPESTQPNRNASLPNAAELEKELLYKASNRLRMSENDARAPIKDANAMVRGEDINSDDNCGHSRTIGQTSDENPGPPTKQAIDLIGAFDNYLKCNFKSSGSDTRINKGDSSPLLDLSLTRSHPCGSVNQFTNEKRRLNHSDASAFTRYVNRAMQSGQSTSSKTCNVQEYETDSDKQFCGHATDYNSDTRGLMTRPQSFALPSCREPGPAEIGLPSPQQRATPLPIPVRGIRFEGPSSAYSSRIAPILRMPSGISPLQSPGSGTPRESSYQSNPFLVLNCESRSSQQLHSQSDQNNSVSTAYNEGKRGHNSEPTPDCQRFPSATDQTTNSICCNGDLNHVRLSYGSNGNISLPLSKTPAEYRKEESFHTPDGNSHRSQREVALTKFRMKRKDRCFEKKVRYESRKKLAEQRPRVKGQFVRHVPSESSPGNS</sequence>
<name>A0A1U8G692_CAPAN</name>
<dbReference type="GO" id="GO:0048511">
    <property type="term" value="P:rhythmic process"/>
    <property type="evidence" value="ECO:0007669"/>
    <property type="project" value="UniProtKB-KW"/>
</dbReference>
<protein>
    <submittedName>
        <fullName evidence="13">Two-component response regulator-like APRR9</fullName>
    </submittedName>
</protein>
<dbReference type="Proteomes" id="UP000222542">
    <property type="component" value="Unassembled WGS sequence"/>
</dbReference>
<evidence type="ECO:0000313" key="13">
    <source>
        <dbReference type="EMBL" id="PHT87603.1"/>
    </source>
</evidence>
<dbReference type="Gene3D" id="3.40.50.2300">
    <property type="match status" value="1"/>
</dbReference>
<comment type="caution">
    <text evidence="8">Lacks conserved residue(s) required for the propagation of feature annotation.</text>
</comment>
<comment type="caution">
    <text evidence="13">The sequence shown here is derived from an EMBL/GenBank/DDBJ whole genome shotgun (WGS) entry which is preliminary data.</text>
</comment>
<evidence type="ECO:0000259" key="12">
    <source>
        <dbReference type="PROSITE" id="PS51017"/>
    </source>
</evidence>
<evidence type="ECO:0000256" key="10">
    <source>
        <dbReference type="SAM" id="MobiDB-lite"/>
    </source>
</evidence>
<organism evidence="13 14">
    <name type="scientific">Capsicum annuum</name>
    <name type="common">Capsicum pepper</name>
    <dbReference type="NCBI Taxonomy" id="4072"/>
    <lineage>
        <taxon>Eukaryota</taxon>
        <taxon>Viridiplantae</taxon>
        <taxon>Streptophyta</taxon>
        <taxon>Embryophyta</taxon>
        <taxon>Tracheophyta</taxon>
        <taxon>Spermatophyta</taxon>
        <taxon>Magnoliopsida</taxon>
        <taxon>eudicotyledons</taxon>
        <taxon>Gunneridae</taxon>
        <taxon>Pentapetalae</taxon>
        <taxon>asterids</taxon>
        <taxon>lamiids</taxon>
        <taxon>Solanales</taxon>
        <taxon>Solanaceae</taxon>
        <taxon>Solanoideae</taxon>
        <taxon>Capsiceae</taxon>
        <taxon>Capsicum</taxon>
    </lineage>
</organism>
<dbReference type="SMART" id="SM00448">
    <property type="entry name" value="REC"/>
    <property type="match status" value="1"/>
</dbReference>
<dbReference type="SUPFAM" id="SSF52172">
    <property type="entry name" value="CheY-like"/>
    <property type="match status" value="1"/>
</dbReference>
<dbReference type="Pfam" id="PF06203">
    <property type="entry name" value="CCT"/>
    <property type="match status" value="1"/>
</dbReference>
<comment type="similarity">
    <text evidence="2">Belongs to the ARR-like family.</text>
</comment>
<feature type="domain" description="CCT" evidence="12">
    <location>
        <begin position="627"/>
        <end position="669"/>
    </location>
</feature>
<keyword evidence="14" id="KW-1185">Reference proteome</keyword>
<evidence type="ECO:0000256" key="1">
    <source>
        <dbReference type="ARBA" id="ARBA00004123"/>
    </source>
</evidence>
<keyword evidence="4" id="KW-0805">Transcription regulation</keyword>
<evidence type="ECO:0000256" key="4">
    <source>
        <dbReference type="ARBA" id="ARBA00023015"/>
    </source>
</evidence>
<dbReference type="PANTHER" id="PTHR43874">
    <property type="entry name" value="TWO-COMPONENT RESPONSE REGULATOR"/>
    <property type="match status" value="1"/>
</dbReference>
<comment type="subcellular location">
    <subcellularLocation>
        <location evidence="1 9">Nucleus</location>
    </subcellularLocation>
</comment>
<dbReference type="PANTHER" id="PTHR43874:SF95">
    <property type="entry name" value="TWO-COMPONENT RESPONSE REGULATOR-LIKE APRR5"/>
    <property type="match status" value="1"/>
</dbReference>
<feature type="domain" description="Response regulatory" evidence="11">
    <location>
        <begin position="58"/>
        <end position="176"/>
    </location>
</feature>
<dbReference type="GO" id="GO:0000160">
    <property type="term" value="P:phosphorelay signal transduction system"/>
    <property type="evidence" value="ECO:0007669"/>
    <property type="project" value="UniProtKB-KW"/>
</dbReference>
<dbReference type="InterPro" id="IPR045279">
    <property type="entry name" value="ARR-like"/>
</dbReference>
<feature type="region of interest" description="Disordered" evidence="10">
    <location>
        <begin position="499"/>
        <end position="519"/>
    </location>
</feature>
<evidence type="ECO:0000313" key="14">
    <source>
        <dbReference type="Proteomes" id="UP000222542"/>
    </source>
</evidence>
<gene>
    <name evidence="13" type="ORF">T459_09709</name>
</gene>
<reference evidence="13 14" key="2">
    <citation type="journal article" date="2017" name="Genome Biol.">
        <title>New reference genome sequences of hot pepper reveal the massive evolution of plant disease-resistance genes by retroduplication.</title>
        <authorList>
            <person name="Kim S."/>
            <person name="Park J."/>
            <person name="Yeom S.I."/>
            <person name="Kim Y.M."/>
            <person name="Seo E."/>
            <person name="Kim K.T."/>
            <person name="Kim M.S."/>
            <person name="Lee J.M."/>
            <person name="Cheong K."/>
            <person name="Shin H.S."/>
            <person name="Kim S.B."/>
            <person name="Han K."/>
            <person name="Lee J."/>
            <person name="Park M."/>
            <person name="Lee H.A."/>
            <person name="Lee H.Y."/>
            <person name="Lee Y."/>
            <person name="Oh S."/>
            <person name="Lee J.H."/>
            <person name="Choi E."/>
            <person name="Choi E."/>
            <person name="Lee S.E."/>
            <person name="Jeon J."/>
            <person name="Kim H."/>
            <person name="Choi G."/>
            <person name="Song H."/>
            <person name="Lee J."/>
            <person name="Lee S.C."/>
            <person name="Kwon J.K."/>
            <person name="Lee H.Y."/>
            <person name="Koo N."/>
            <person name="Hong Y."/>
            <person name="Kim R.W."/>
            <person name="Kang W.H."/>
            <person name="Huh J.H."/>
            <person name="Kang B.C."/>
            <person name="Yang T.J."/>
            <person name="Lee Y.H."/>
            <person name="Bennetzen J.L."/>
            <person name="Choi D."/>
        </authorList>
    </citation>
    <scope>NUCLEOTIDE SEQUENCE [LARGE SCALE GENOMIC DNA]</scope>
    <source>
        <strain evidence="14">cv. CM334</strain>
    </source>
</reference>
<feature type="region of interest" description="Disordered" evidence="10">
    <location>
        <begin position="531"/>
        <end position="573"/>
    </location>
</feature>
<dbReference type="Gramene" id="PHT87603">
    <property type="protein sequence ID" value="PHT87603"/>
    <property type="gene ID" value="T459_09709"/>
</dbReference>
<accession>A0A1U8G692</accession>
<keyword evidence="3" id="KW-0902">Two-component regulatory system</keyword>
<feature type="region of interest" description="Disordered" evidence="10">
    <location>
        <begin position="304"/>
        <end position="327"/>
    </location>
</feature>
<evidence type="ECO:0000256" key="5">
    <source>
        <dbReference type="ARBA" id="ARBA00023108"/>
    </source>
</evidence>
<evidence type="ECO:0000259" key="11">
    <source>
        <dbReference type="PROSITE" id="PS50110"/>
    </source>
</evidence>
<reference evidence="13 14" key="1">
    <citation type="journal article" date="2014" name="Nat. Genet.">
        <title>Genome sequence of the hot pepper provides insights into the evolution of pungency in Capsicum species.</title>
        <authorList>
            <person name="Kim S."/>
            <person name="Park M."/>
            <person name="Yeom S.I."/>
            <person name="Kim Y.M."/>
            <person name="Lee J.M."/>
            <person name="Lee H.A."/>
            <person name="Seo E."/>
            <person name="Choi J."/>
            <person name="Cheong K."/>
            <person name="Kim K.T."/>
            <person name="Jung K."/>
            <person name="Lee G.W."/>
            <person name="Oh S.K."/>
            <person name="Bae C."/>
            <person name="Kim S.B."/>
            <person name="Lee H.Y."/>
            <person name="Kim S.Y."/>
            <person name="Kim M.S."/>
            <person name="Kang B.C."/>
            <person name="Jo Y.D."/>
            <person name="Yang H.B."/>
            <person name="Jeong H.J."/>
            <person name="Kang W.H."/>
            <person name="Kwon J.K."/>
            <person name="Shin C."/>
            <person name="Lim J.Y."/>
            <person name="Park J.H."/>
            <person name="Huh J.H."/>
            <person name="Kim J.S."/>
            <person name="Kim B.D."/>
            <person name="Cohen O."/>
            <person name="Paran I."/>
            <person name="Suh M.C."/>
            <person name="Lee S.B."/>
            <person name="Kim Y.K."/>
            <person name="Shin Y."/>
            <person name="Noh S.J."/>
            <person name="Park J."/>
            <person name="Seo Y.S."/>
            <person name="Kwon S.Y."/>
            <person name="Kim H.A."/>
            <person name="Park J.M."/>
            <person name="Kim H.J."/>
            <person name="Choi S.B."/>
            <person name="Bosland P.W."/>
            <person name="Reeves G."/>
            <person name="Jo S.H."/>
            <person name="Lee B.W."/>
            <person name="Cho H.T."/>
            <person name="Choi H.S."/>
            <person name="Lee M.S."/>
            <person name="Yu Y."/>
            <person name="Do Choi Y."/>
            <person name="Park B.S."/>
            <person name="van Deynze A."/>
            <person name="Ashrafi H."/>
            <person name="Hill T."/>
            <person name="Kim W.T."/>
            <person name="Pai H.S."/>
            <person name="Ahn H.K."/>
            <person name="Yeam I."/>
            <person name="Giovannoni J.J."/>
            <person name="Rose J.K."/>
            <person name="Sorensen I."/>
            <person name="Lee S.J."/>
            <person name="Kim R.W."/>
            <person name="Choi I.Y."/>
            <person name="Choi B.S."/>
            <person name="Lim J.S."/>
            <person name="Lee Y.H."/>
            <person name="Choi D."/>
        </authorList>
    </citation>
    <scope>NUCLEOTIDE SEQUENCE [LARGE SCALE GENOMIC DNA]</scope>
    <source>
        <strain evidence="14">cv. CM334</strain>
    </source>
</reference>
<evidence type="ECO:0000256" key="2">
    <source>
        <dbReference type="ARBA" id="ARBA00010330"/>
    </source>
</evidence>
<feature type="region of interest" description="Disordered" evidence="10">
    <location>
        <begin position="228"/>
        <end position="260"/>
    </location>
</feature>
<dbReference type="EMBL" id="AYRZ02000003">
    <property type="protein sequence ID" value="PHT87603.1"/>
    <property type="molecule type" value="Genomic_DNA"/>
</dbReference>
<proteinExistence type="inferred from homology"/>
<evidence type="ECO:0000256" key="8">
    <source>
        <dbReference type="PROSITE-ProRule" id="PRU00169"/>
    </source>
</evidence>
<evidence type="ECO:0000256" key="6">
    <source>
        <dbReference type="ARBA" id="ARBA00023163"/>
    </source>
</evidence>
<dbReference type="InterPro" id="IPR010402">
    <property type="entry name" value="CCT_domain"/>
</dbReference>